<evidence type="ECO:0000256" key="3">
    <source>
        <dbReference type="ARBA" id="ARBA00022821"/>
    </source>
</evidence>
<evidence type="ECO:0000256" key="1">
    <source>
        <dbReference type="ARBA" id="ARBA00008894"/>
    </source>
</evidence>
<comment type="similarity">
    <text evidence="1">Belongs to the disease resistance NB-LRR family.</text>
</comment>
<dbReference type="InterPro" id="IPR042197">
    <property type="entry name" value="Apaf_helical"/>
</dbReference>
<dbReference type="GO" id="GO:0006952">
    <property type="term" value="P:defense response"/>
    <property type="evidence" value="ECO:0007669"/>
    <property type="project" value="UniProtKB-KW"/>
</dbReference>
<dbReference type="InterPro" id="IPR002182">
    <property type="entry name" value="NB-ARC"/>
</dbReference>
<organism evidence="5">
    <name type="scientific">Fagus sylvatica</name>
    <name type="common">Beechnut</name>
    <dbReference type="NCBI Taxonomy" id="28930"/>
    <lineage>
        <taxon>Eukaryota</taxon>
        <taxon>Viridiplantae</taxon>
        <taxon>Streptophyta</taxon>
        <taxon>Embryophyta</taxon>
        <taxon>Tracheophyta</taxon>
        <taxon>Spermatophyta</taxon>
        <taxon>Magnoliopsida</taxon>
        <taxon>eudicotyledons</taxon>
        <taxon>Gunneridae</taxon>
        <taxon>Pentapetalae</taxon>
        <taxon>rosids</taxon>
        <taxon>fabids</taxon>
        <taxon>Fagales</taxon>
        <taxon>Fagaceae</taxon>
        <taxon>Fagus</taxon>
    </lineage>
</organism>
<evidence type="ECO:0000259" key="4">
    <source>
        <dbReference type="PROSITE" id="PS51153"/>
    </source>
</evidence>
<evidence type="ECO:0000256" key="2">
    <source>
        <dbReference type="ARBA" id="ARBA00022737"/>
    </source>
</evidence>
<dbReference type="AlphaFoldDB" id="A0A2N9ICB3"/>
<feature type="domain" description="RPW8" evidence="4">
    <location>
        <begin position="1"/>
        <end position="133"/>
    </location>
</feature>
<keyword evidence="2" id="KW-0677">Repeat</keyword>
<proteinExistence type="inferred from homology"/>
<name>A0A2N9ICB3_FAGSY</name>
<dbReference type="PRINTS" id="PR00364">
    <property type="entry name" value="DISEASERSIST"/>
</dbReference>
<dbReference type="Pfam" id="PF23598">
    <property type="entry name" value="LRR_14"/>
    <property type="match status" value="1"/>
</dbReference>
<dbReference type="Pfam" id="PF00931">
    <property type="entry name" value="NB-ARC"/>
    <property type="match status" value="1"/>
</dbReference>
<dbReference type="PANTHER" id="PTHR36766:SF3">
    <property type="entry name" value="RPW8 DOMAIN-CONTAINING PROTEIN"/>
    <property type="match status" value="1"/>
</dbReference>
<dbReference type="SUPFAM" id="SSF52047">
    <property type="entry name" value="RNI-like"/>
    <property type="match status" value="1"/>
</dbReference>
<dbReference type="EMBL" id="OIVN01005346">
    <property type="protein sequence ID" value="SPD22058.1"/>
    <property type="molecule type" value="Genomic_DNA"/>
</dbReference>
<evidence type="ECO:0000313" key="5">
    <source>
        <dbReference type="EMBL" id="SPD22058.1"/>
    </source>
</evidence>
<dbReference type="InterPro" id="IPR027417">
    <property type="entry name" value="P-loop_NTPase"/>
</dbReference>
<dbReference type="Gene3D" id="3.80.10.10">
    <property type="entry name" value="Ribonuclease Inhibitor"/>
    <property type="match status" value="1"/>
</dbReference>
<dbReference type="Gene3D" id="1.10.8.430">
    <property type="entry name" value="Helical domain of apoptotic protease-activating factors"/>
    <property type="match status" value="1"/>
</dbReference>
<dbReference type="InterPro" id="IPR008808">
    <property type="entry name" value="Powdery_mildew-R_dom"/>
</dbReference>
<dbReference type="InterPro" id="IPR055414">
    <property type="entry name" value="LRR_R13L4/SHOC2-like"/>
</dbReference>
<dbReference type="GO" id="GO:0043531">
    <property type="term" value="F:ADP binding"/>
    <property type="evidence" value="ECO:0007669"/>
    <property type="project" value="InterPro"/>
</dbReference>
<dbReference type="InterPro" id="IPR032675">
    <property type="entry name" value="LRR_dom_sf"/>
</dbReference>
<dbReference type="PROSITE" id="PS51153">
    <property type="entry name" value="RPW8"/>
    <property type="match status" value="1"/>
</dbReference>
<protein>
    <recommendedName>
        <fullName evidence="4">RPW8 domain-containing protein</fullName>
    </recommendedName>
</protein>
<dbReference type="Pfam" id="PF05659">
    <property type="entry name" value="RPW8"/>
    <property type="match status" value="1"/>
</dbReference>
<keyword evidence="3" id="KW-0611">Plant defense</keyword>
<sequence>MTQLRVLGSKALMSNSIVKNLASNLNDLASVVEEIRQLSEDLDLPEEETKSLIEKMNKAKELISEWSKFPWWKRLFKGNHGKELTSLNEEIERFCKVVMPAQSRRDGLKLLKEFSIQTEKISGVSCSVPRPPDFTVGLDVPLKELKTLLMKEEESLLLLTAAGGCGKTTLVQMLGHDEEIKGIFGEGNIFYVTISKTPNLKVTVQRLFHHVGVQVPEFQSDEDAINHLQELPKQVGSNPMLLILDDVWPGSEPLLEKFKFHMPKSKILVTTRTAFPRFSFTYNLKPLNAEDAMALFRYSASLKDGTSCIPDEDIEKVMKGCGGFPLALEVIGGSLRGQPAEVQLSRVRKWTNNRFIYNPDLLVRLQSSLEFSDDEVTLKECFMDLDESFLSSWCNIQAPKVEVLVLNFQTKTYSLPKFVDTMDKLKAFGSCTIQVSDALPNLMEINIEYCNDLVELPTGLCEVILLKKLSITNCHKLSTLPKGIGMLVNLEVLRLRSCTDLSELPDSIRSLHKLRILDISDCLSIKHLPKHIGELCNLEELHMKGCLNLRNEFPQSTTKLDQLKLVICDEERAKLWEPIKQDLTNLEVKVAEKNINLSWLLKS</sequence>
<reference evidence="5" key="1">
    <citation type="submission" date="2018-02" db="EMBL/GenBank/DDBJ databases">
        <authorList>
            <person name="Cohen D.B."/>
            <person name="Kent A.D."/>
        </authorList>
    </citation>
    <scope>NUCLEOTIDE SEQUENCE</scope>
</reference>
<accession>A0A2N9ICB3</accession>
<dbReference type="SUPFAM" id="SSF52540">
    <property type="entry name" value="P-loop containing nucleoside triphosphate hydrolases"/>
    <property type="match status" value="1"/>
</dbReference>
<dbReference type="Gene3D" id="3.40.50.300">
    <property type="entry name" value="P-loop containing nucleotide triphosphate hydrolases"/>
    <property type="match status" value="1"/>
</dbReference>
<gene>
    <name evidence="5" type="ORF">FSB_LOCUS49940</name>
</gene>
<dbReference type="PANTHER" id="PTHR36766">
    <property type="entry name" value="PLANT BROAD-SPECTRUM MILDEW RESISTANCE PROTEIN RPW8"/>
    <property type="match status" value="1"/>
</dbReference>